<dbReference type="AlphaFoldDB" id="A0AB94IR90"/>
<evidence type="ECO:0000313" key="1">
    <source>
        <dbReference type="EMBL" id="ETI69478.1"/>
    </source>
</evidence>
<organism evidence="1 2">
    <name type="scientific">Neobacillus vireti LMG 21834</name>
    <dbReference type="NCBI Taxonomy" id="1131730"/>
    <lineage>
        <taxon>Bacteria</taxon>
        <taxon>Bacillati</taxon>
        <taxon>Bacillota</taxon>
        <taxon>Bacilli</taxon>
        <taxon>Bacillales</taxon>
        <taxon>Bacillaceae</taxon>
        <taxon>Neobacillus</taxon>
    </lineage>
</organism>
<dbReference type="EMBL" id="ALAN01000053">
    <property type="protein sequence ID" value="ETI69478.1"/>
    <property type="molecule type" value="Genomic_DNA"/>
</dbReference>
<sequence length="146" mass="17305">MDFMHDDSVTYYKELEAEINKRIHAPTNCRSFMLAFGKALELHLKRVRIQRRVTTRWLKRLDLPNKDDMAAISVRIVDCEEKLDLLDDTIYTIIRKQQENQQQIRELRESSEELLAVLANEVRREIIGANIKSLEKVLLDLKQLFH</sequence>
<accession>A0AB94IR90</accession>
<gene>
    <name evidence="1" type="ORF">BAVI_07299</name>
</gene>
<reference evidence="1 2" key="1">
    <citation type="journal article" date="2014" name="Environ. Microbiol.">
        <title>The nitrate-ammonifying and nosZ-carrying bacterium Bacillus vireti is a potent source and sink for nitric and nitrous oxide under high nitrate conditions.</title>
        <authorList>
            <person name="Mania D."/>
            <person name="Heylen K."/>
            <person name="van Spanning R.J."/>
            <person name="Frostegard A."/>
        </authorList>
    </citation>
    <scope>NUCLEOTIDE SEQUENCE [LARGE SCALE GENOMIC DNA]</scope>
    <source>
        <strain evidence="1 2">LMG 21834</strain>
    </source>
</reference>
<keyword evidence="2" id="KW-1185">Reference proteome</keyword>
<evidence type="ECO:0000313" key="2">
    <source>
        <dbReference type="Proteomes" id="UP000018877"/>
    </source>
</evidence>
<dbReference type="RefSeq" id="WP_024027671.1">
    <property type="nucleotide sequence ID" value="NZ_ALAN01000053.1"/>
</dbReference>
<comment type="caution">
    <text evidence="1">The sequence shown here is derived from an EMBL/GenBank/DDBJ whole genome shotgun (WGS) entry which is preliminary data.</text>
</comment>
<protein>
    <submittedName>
        <fullName evidence="1">Uncharacterized protein</fullName>
    </submittedName>
</protein>
<name>A0AB94IR90_9BACI</name>
<dbReference type="Proteomes" id="UP000018877">
    <property type="component" value="Unassembled WGS sequence"/>
</dbReference>
<proteinExistence type="predicted"/>